<dbReference type="InterPro" id="IPR024078">
    <property type="entry name" value="LmbE-like_dom_sf"/>
</dbReference>
<reference evidence="2 3" key="1">
    <citation type="journal article" date="2019" name="Int. J. Syst. Evol. Microbiol.">
        <title>The Global Catalogue of Microorganisms (GCM) 10K type strain sequencing project: providing services to taxonomists for standard genome sequencing and annotation.</title>
        <authorList>
            <consortium name="The Broad Institute Genomics Platform"/>
            <consortium name="The Broad Institute Genome Sequencing Center for Infectious Disease"/>
            <person name="Wu L."/>
            <person name="Ma J."/>
        </authorList>
    </citation>
    <scope>NUCLEOTIDE SEQUENCE [LARGE SCALE GENOMIC DNA]</scope>
    <source>
        <strain evidence="2 3">JCM 15591</strain>
    </source>
</reference>
<dbReference type="Gene3D" id="3.40.50.10320">
    <property type="entry name" value="LmbE-like"/>
    <property type="match status" value="1"/>
</dbReference>
<dbReference type="Proteomes" id="UP001501475">
    <property type="component" value="Unassembled WGS sequence"/>
</dbReference>
<keyword evidence="1" id="KW-0862">Zinc</keyword>
<protein>
    <submittedName>
        <fullName evidence="2">Uncharacterized protein</fullName>
    </submittedName>
</protein>
<name>A0ABN2KQP5_9MICO</name>
<dbReference type="EMBL" id="BAAAPN010000049">
    <property type="protein sequence ID" value="GAA1762181.1"/>
    <property type="molecule type" value="Genomic_DNA"/>
</dbReference>
<organism evidence="2 3">
    <name type="scientific">Nostocoides vanveenii</name>
    <dbReference type="NCBI Taxonomy" id="330835"/>
    <lineage>
        <taxon>Bacteria</taxon>
        <taxon>Bacillati</taxon>
        <taxon>Actinomycetota</taxon>
        <taxon>Actinomycetes</taxon>
        <taxon>Micrococcales</taxon>
        <taxon>Intrasporangiaceae</taxon>
        <taxon>Nostocoides</taxon>
    </lineage>
</organism>
<keyword evidence="3" id="KW-1185">Reference proteome</keyword>
<dbReference type="Pfam" id="PF02585">
    <property type="entry name" value="PIG-L"/>
    <property type="match status" value="1"/>
</dbReference>
<evidence type="ECO:0000313" key="2">
    <source>
        <dbReference type="EMBL" id="GAA1762181.1"/>
    </source>
</evidence>
<proteinExistence type="predicted"/>
<comment type="caution">
    <text evidence="2">The sequence shown here is derived from an EMBL/GenBank/DDBJ whole genome shotgun (WGS) entry which is preliminary data.</text>
</comment>
<dbReference type="InterPro" id="IPR003737">
    <property type="entry name" value="GlcNAc_PI_deacetylase-related"/>
</dbReference>
<evidence type="ECO:0000256" key="1">
    <source>
        <dbReference type="ARBA" id="ARBA00022833"/>
    </source>
</evidence>
<evidence type="ECO:0000313" key="3">
    <source>
        <dbReference type="Proteomes" id="UP001501475"/>
    </source>
</evidence>
<sequence>MDTREEESPTMALLPPIPGPVAGRTSEAEWRAALANAALPELTWQSLGTPARALVLDTVPGEGIFAIGGLLAGLTERGCAVDVVTLSAGDVRAAAAYGEDEIGLATRRLREHRSALDILLPASRLIYLKLPVEALAGNEGEIADRLASVTDLAPAQLVFAPYRLDGAPAQESVGAAAAKVAAGLGALLVEMPVQLWQTAPPEDLPWSDLWQHQPPPAAVAAKTRAMACFTSQIVPAPMAAGASAPLGEQALVCFERPVEVVVADRLRLR</sequence>
<accession>A0ABN2KQP5</accession>
<gene>
    <name evidence="2" type="ORF">GCM10009810_21920</name>
</gene>
<dbReference type="SUPFAM" id="SSF102588">
    <property type="entry name" value="LmbE-like"/>
    <property type="match status" value="1"/>
</dbReference>